<dbReference type="AlphaFoldDB" id="A0A5M9JDE2"/>
<keyword evidence="1" id="KW-0175">Coiled coil</keyword>
<evidence type="ECO:0000256" key="1">
    <source>
        <dbReference type="SAM" id="Coils"/>
    </source>
</evidence>
<feature type="compositionally biased region" description="Basic and acidic residues" evidence="2">
    <location>
        <begin position="171"/>
        <end position="189"/>
    </location>
</feature>
<gene>
    <name evidence="3" type="ORF">EYC84_009738</name>
</gene>
<evidence type="ECO:0000256" key="2">
    <source>
        <dbReference type="SAM" id="MobiDB-lite"/>
    </source>
</evidence>
<sequence length="660" mass="73067">MTEQMSTPNSNADLSVNGGKNSAPKDKNCPFCHQAFTSSSLGRHLDLYIKEKNPKAADGIHIVDEIRKLRGGITRRQPRNSSSRREDSTPAGTPGGSERRSPNNDSDMTGSDSPSLRRDDGAAMNIMCMSRGIPGQIPGGRRPNFVLNGGTWESTGVMNHIPQARNGETPRSWDGDESRDGSRRLDGRNRSVSKQMLAKTTFEQKQKMMEALDNAKAAELALREFLGGVRAAKQRIEGPNIFDYDPFSLDFPALTLHCLPPPPTLYASTPIPNSASWSILPPDELQFQALRKHFSSEFHRYRISLSIATTAPQDDLSYPPQENFSGLENMNALHQQAEADAQSMEARISEHLHSMFGHWNSLPPNKRTELWTLELARNIGRKSEEITKLKKEKELLQQETAHSKLQVEELSRLQQPREFRIQPPSPLPVDSRLMAELGKMGTTYKSVGLQLMDRSVHLDTAVERAIGRWKGVVKQARGASSQSGMTAQKPLESNVNEGLPPSNPAQLNTSITSQPLQEDAQDIGSDQDADGDADMEEDDTFVDMTDVNASVQRAPEAPMSNATNFRLANGGINMQGVNAGGNTRANVMEGMENQTHVQGYTNLNHEAKHKNNLIQCSAIFHIHKRTEIRSLCQHLQGVFVSSPSCDQRKVSLSLVQLERK</sequence>
<name>A0A5M9JDE2_MONFR</name>
<evidence type="ECO:0000313" key="3">
    <source>
        <dbReference type="EMBL" id="KAA8565929.1"/>
    </source>
</evidence>
<feature type="region of interest" description="Disordered" evidence="2">
    <location>
        <begin position="71"/>
        <end position="119"/>
    </location>
</feature>
<feature type="compositionally biased region" description="Polar residues" evidence="2">
    <location>
        <begin position="1"/>
        <end position="20"/>
    </location>
</feature>
<feature type="compositionally biased region" description="Polar residues" evidence="2">
    <location>
        <begin position="103"/>
        <end position="114"/>
    </location>
</feature>
<comment type="caution">
    <text evidence="3">The sequence shown here is derived from an EMBL/GenBank/DDBJ whole genome shotgun (WGS) entry which is preliminary data.</text>
</comment>
<keyword evidence="4" id="KW-1185">Reference proteome</keyword>
<evidence type="ECO:0000313" key="4">
    <source>
        <dbReference type="Proteomes" id="UP000322873"/>
    </source>
</evidence>
<feature type="region of interest" description="Disordered" evidence="2">
    <location>
        <begin position="1"/>
        <end position="30"/>
    </location>
</feature>
<dbReference type="Proteomes" id="UP000322873">
    <property type="component" value="Unassembled WGS sequence"/>
</dbReference>
<feature type="region of interest" description="Disordered" evidence="2">
    <location>
        <begin position="157"/>
        <end position="191"/>
    </location>
</feature>
<feature type="coiled-coil region" evidence="1">
    <location>
        <begin position="379"/>
        <end position="406"/>
    </location>
</feature>
<protein>
    <submittedName>
        <fullName evidence="3">Uncharacterized protein</fullName>
    </submittedName>
</protein>
<dbReference type="VEuPathDB" id="FungiDB:MFRU_022g00820"/>
<reference evidence="3 4" key="1">
    <citation type="submission" date="2019-06" db="EMBL/GenBank/DDBJ databases">
        <title>Genome Sequence of the Brown Rot Fungal Pathogen Monilinia fructicola.</title>
        <authorList>
            <person name="De Miccolis Angelini R.M."/>
            <person name="Landi L."/>
            <person name="Abate D."/>
            <person name="Pollastro S."/>
            <person name="Romanazzi G."/>
            <person name="Faretra F."/>
        </authorList>
    </citation>
    <scope>NUCLEOTIDE SEQUENCE [LARGE SCALE GENOMIC DNA]</scope>
    <source>
        <strain evidence="3 4">Mfrc123</strain>
    </source>
</reference>
<feature type="region of interest" description="Disordered" evidence="2">
    <location>
        <begin position="477"/>
        <end position="509"/>
    </location>
</feature>
<proteinExistence type="predicted"/>
<dbReference type="EMBL" id="VICG01000013">
    <property type="protein sequence ID" value="KAA8565929.1"/>
    <property type="molecule type" value="Genomic_DNA"/>
</dbReference>
<organism evidence="3 4">
    <name type="scientific">Monilinia fructicola</name>
    <name type="common">Brown rot fungus</name>
    <name type="synonym">Ciboria fructicola</name>
    <dbReference type="NCBI Taxonomy" id="38448"/>
    <lineage>
        <taxon>Eukaryota</taxon>
        <taxon>Fungi</taxon>
        <taxon>Dikarya</taxon>
        <taxon>Ascomycota</taxon>
        <taxon>Pezizomycotina</taxon>
        <taxon>Leotiomycetes</taxon>
        <taxon>Helotiales</taxon>
        <taxon>Sclerotiniaceae</taxon>
        <taxon>Monilinia</taxon>
    </lineage>
</organism>
<accession>A0A5M9JDE2</accession>
<feature type="compositionally biased region" description="Polar residues" evidence="2">
    <location>
        <begin position="478"/>
        <end position="496"/>
    </location>
</feature>